<protein>
    <submittedName>
        <fullName evidence="1">Uncharacterized protein</fullName>
    </submittedName>
</protein>
<name>A0A8S5NRE3_9CAUD</name>
<proteinExistence type="predicted"/>
<dbReference type="EMBL" id="BK015226">
    <property type="protein sequence ID" value="DAD96943.1"/>
    <property type="molecule type" value="Genomic_DNA"/>
</dbReference>
<organism evidence="1">
    <name type="scientific">Siphoviridae sp. ctuHu10</name>
    <dbReference type="NCBI Taxonomy" id="2826502"/>
    <lineage>
        <taxon>Viruses</taxon>
        <taxon>Duplodnaviria</taxon>
        <taxon>Heunggongvirae</taxon>
        <taxon>Uroviricota</taxon>
        <taxon>Caudoviricetes</taxon>
    </lineage>
</organism>
<reference evidence="1" key="1">
    <citation type="journal article" date="2021" name="Proc. Natl. Acad. Sci. U.S.A.">
        <title>A Catalog of Tens of Thousands of Viruses from Human Metagenomes Reveals Hidden Associations with Chronic Diseases.</title>
        <authorList>
            <person name="Tisza M.J."/>
            <person name="Buck C.B."/>
        </authorList>
    </citation>
    <scope>NUCLEOTIDE SEQUENCE</scope>
    <source>
        <strain evidence="1">CtuHu10</strain>
    </source>
</reference>
<accession>A0A8S5NRE3</accession>
<evidence type="ECO:0000313" key="1">
    <source>
        <dbReference type="EMBL" id="DAD96943.1"/>
    </source>
</evidence>
<sequence length="43" mass="5059">MFQVAGKESNLAWSNHKTLRLSLDVLTLFLRVYPFRHSDKLIL</sequence>